<keyword evidence="2" id="KW-1185">Reference proteome</keyword>
<protein>
    <submittedName>
        <fullName evidence="1">Uncharacterized protein</fullName>
    </submittedName>
</protein>
<evidence type="ECO:0000313" key="1">
    <source>
        <dbReference type="EMBL" id="EEF14482.1"/>
    </source>
</evidence>
<evidence type="ECO:0000313" key="2">
    <source>
        <dbReference type="Proteomes" id="UP000003082"/>
    </source>
</evidence>
<sequence length="73" mass="9078">MSLNKNFILAQFKKYANKFKIYKTIGIIIKFDFRIRDCYVKKNIEKNDFANRSNDRLERYIQRFEHTHTCFYQ</sequence>
<dbReference type="AlphaFoldDB" id="B9D0L7"/>
<proteinExistence type="predicted"/>
<dbReference type="EMBL" id="ACFU01000006">
    <property type="protein sequence ID" value="EEF14482.1"/>
    <property type="molecule type" value="Genomic_DNA"/>
</dbReference>
<dbReference type="Proteomes" id="UP000003082">
    <property type="component" value="Unassembled WGS sequence"/>
</dbReference>
<name>B9D0L7_CAMRE</name>
<organism evidence="1 2">
    <name type="scientific">Campylobacter rectus RM3267</name>
    <dbReference type="NCBI Taxonomy" id="553218"/>
    <lineage>
        <taxon>Bacteria</taxon>
        <taxon>Pseudomonadati</taxon>
        <taxon>Campylobacterota</taxon>
        <taxon>Epsilonproteobacteria</taxon>
        <taxon>Campylobacterales</taxon>
        <taxon>Campylobacteraceae</taxon>
        <taxon>Campylobacter</taxon>
    </lineage>
</organism>
<accession>B9D0L7</accession>
<comment type="caution">
    <text evidence="1">The sequence shown here is derived from an EMBL/GenBank/DDBJ whole genome shotgun (WGS) entry which is preliminary data.</text>
</comment>
<reference evidence="1 2" key="1">
    <citation type="submission" date="2008-08" db="EMBL/GenBank/DDBJ databases">
        <authorList>
            <person name="Madupu R."/>
            <person name="Durkin A.S."/>
            <person name="Torralba M."/>
            <person name="Methe B."/>
            <person name="Sutton G.G."/>
            <person name="Strausberg R.L."/>
            <person name="Nelson K.E."/>
        </authorList>
    </citation>
    <scope>NUCLEOTIDE SEQUENCE [LARGE SCALE GENOMIC DNA]</scope>
    <source>
        <strain evidence="1 2">RM3267</strain>
    </source>
</reference>
<dbReference type="STRING" id="553218.CAMRE0001_1224"/>
<gene>
    <name evidence="1" type="ORF">CAMRE0001_1224</name>
</gene>